<dbReference type="GO" id="GO:0005524">
    <property type="term" value="F:ATP binding"/>
    <property type="evidence" value="ECO:0007669"/>
    <property type="project" value="InterPro"/>
</dbReference>
<dbReference type="Proteomes" id="UP000526003">
    <property type="component" value="Unassembled WGS sequence"/>
</dbReference>
<dbReference type="RefSeq" id="WP_166591076.1">
    <property type="nucleotide sequence ID" value="NZ_CP090311.1"/>
</dbReference>
<dbReference type="AlphaFoldDB" id="A0A7X1G9T2"/>
<dbReference type="EMBL" id="JACMYG010000002">
    <property type="protein sequence ID" value="MBC2688512.1"/>
    <property type="molecule type" value="Genomic_DNA"/>
</dbReference>
<evidence type="ECO:0000313" key="2">
    <source>
        <dbReference type="Proteomes" id="UP000526003"/>
    </source>
</evidence>
<protein>
    <recommendedName>
        <fullName evidence="3">Peptidase M41 domain-containing protein</fullName>
    </recommendedName>
</protein>
<gene>
    <name evidence="1" type="ORF">H7995_01720</name>
</gene>
<sequence>MNTRARPTAFHEAGHALAFWWNERPIERVTVRTQAEAASGPMLDLHGNLQQVEGLVEASYFVLRPSGEAPGVAEYLPSMVEWIERDLLNCFAGPIAEAIYRHAPPEQFFKGSGRGDWVRGEELISLLPARKLLDAHSRAIARSHCLVQRYWPAVSALAQRLQTEGTVDGQTITALLWELSEESPERRDHTLASLDRTGA</sequence>
<reference evidence="1 2" key="1">
    <citation type="submission" date="2020-08" db="EMBL/GenBank/DDBJ databases">
        <title>Pseudomonas sp. nov.</title>
        <authorList>
            <person name="Gieschler S."/>
            <person name="Fiedler G."/>
            <person name="Brinks E."/>
            <person name="Boehnlein C."/>
            <person name="Franz C.M.A.P."/>
            <person name="Kabisch J."/>
        </authorList>
    </citation>
    <scope>NUCLEOTIDE SEQUENCE [LARGE SCALE GENOMIC DNA]</scope>
    <source>
        <strain evidence="1 2">MBT-1</strain>
    </source>
</reference>
<dbReference type="GO" id="GO:0004222">
    <property type="term" value="F:metalloendopeptidase activity"/>
    <property type="evidence" value="ECO:0007669"/>
    <property type="project" value="InterPro"/>
</dbReference>
<dbReference type="SUPFAM" id="SSF140990">
    <property type="entry name" value="FtsH protease domain-like"/>
    <property type="match status" value="1"/>
</dbReference>
<comment type="caution">
    <text evidence="1">The sequence shown here is derived from an EMBL/GenBank/DDBJ whole genome shotgun (WGS) entry which is preliminary data.</text>
</comment>
<keyword evidence="2" id="KW-1185">Reference proteome</keyword>
<dbReference type="Gene3D" id="1.20.58.760">
    <property type="entry name" value="Peptidase M41"/>
    <property type="match status" value="1"/>
</dbReference>
<organism evidence="1 2">
    <name type="scientific">Pseudomonas kielensis</name>
    <dbReference type="NCBI Taxonomy" id="2762577"/>
    <lineage>
        <taxon>Bacteria</taxon>
        <taxon>Pseudomonadati</taxon>
        <taxon>Pseudomonadota</taxon>
        <taxon>Gammaproteobacteria</taxon>
        <taxon>Pseudomonadales</taxon>
        <taxon>Pseudomonadaceae</taxon>
        <taxon>Pseudomonas</taxon>
    </lineage>
</organism>
<accession>A0A7X1G9T2</accession>
<evidence type="ECO:0008006" key="3">
    <source>
        <dbReference type="Google" id="ProtNLM"/>
    </source>
</evidence>
<name>A0A7X1G9T2_9PSED</name>
<proteinExistence type="predicted"/>
<dbReference type="GO" id="GO:0004176">
    <property type="term" value="F:ATP-dependent peptidase activity"/>
    <property type="evidence" value="ECO:0007669"/>
    <property type="project" value="InterPro"/>
</dbReference>
<dbReference type="GO" id="GO:0006508">
    <property type="term" value="P:proteolysis"/>
    <property type="evidence" value="ECO:0007669"/>
    <property type="project" value="InterPro"/>
</dbReference>
<evidence type="ECO:0000313" key="1">
    <source>
        <dbReference type="EMBL" id="MBC2688512.1"/>
    </source>
</evidence>
<dbReference type="InterPro" id="IPR037219">
    <property type="entry name" value="Peptidase_M41-like"/>
</dbReference>